<comment type="subcellular location">
    <subcellularLocation>
        <location evidence="1">Nucleus</location>
    </subcellularLocation>
</comment>
<dbReference type="EMBL" id="JASCZI010241915">
    <property type="protein sequence ID" value="MED6208327.1"/>
    <property type="molecule type" value="Genomic_DNA"/>
</dbReference>
<dbReference type="Gene3D" id="2.40.330.10">
    <property type="entry name" value="DNA-binding pseudobarrel domain"/>
    <property type="match status" value="2"/>
</dbReference>
<keyword evidence="3" id="KW-0238">DNA-binding</keyword>
<feature type="domain" description="TF-B3" evidence="7">
    <location>
        <begin position="20"/>
        <end position="113"/>
    </location>
</feature>
<dbReference type="InterPro" id="IPR003340">
    <property type="entry name" value="B3_DNA-bd"/>
</dbReference>
<keyword evidence="4" id="KW-0804">Transcription</keyword>
<sequence>MAMDSSSFKQNKHSPSNVIRFFKIILRKTLQDGNLKLPNKFTNKYGSGLPNPLYLKPPDDTKWKVDWTNHDGGVLFEKGWKEFTAYYSLDNGHLLFFEYNETSHIEVHIHDISGLEIDYPAIPANDQIKEQLSRRRGQPCNCLKEPISSSPSISKQLRSATTTRDVDSSPNTQNMRLNEGRPRKRLKALMSSPSKCKKNRRRQDSKSSVRPCPARPESLKEGKKFKWKNPSFIINITQRTQSSSPSYFSYKFFEKYFKNSPQDANIRFGKEVFPAKLLYRPSTFNASISAGWSLFAKASKLQVGDVCMFELTDRKDAVHDVRICRRQGRESCSKPVTHGIQLLKKAKEFNSENPTFMVKIKRSDPRKSRPISSI</sequence>
<keyword evidence="2" id="KW-0805">Transcription regulation</keyword>
<keyword evidence="5" id="KW-0539">Nucleus</keyword>
<accession>A0ABU6YEJ7</accession>
<evidence type="ECO:0000313" key="8">
    <source>
        <dbReference type="EMBL" id="MED6208327.1"/>
    </source>
</evidence>
<evidence type="ECO:0000256" key="6">
    <source>
        <dbReference type="SAM" id="MobiDB-lite"/>
    </source>
</evidence>
<dbReference type="PROSITE" id="PS50863">
    <property type="entry name" value="B3"/>
    <property type="match status" value="2"/>
</dbReference>
<feature type="compositionally biased region" description="Polar residues" evidence="6">
    <location>
        <begin position="155"/>
        <end position="176"/>
    </location>
</feature>
<evidence type="ECO:0000256" key="3">
    <source>
        <dbReference type="ARBA" id="ARBA00023125"/>
    </source>
</evidence>
<evidence type="ECO:0000313" key="9">
    <source>
        <dbReference type="Proteomes" id="UP001341840"/>
    </source>
</evidence>
<evidence type="ECO:0000256" key="4">
    <source>
        <dbReference type="ARBA" id="ARBA00023163"/>
    </source>
</evidence>
<dbReference type="InterPro" id="IPR015300">
    <property type="entry name" value="DNA-bd_pseudobarrel_sf"/>
</dbReference>
<reference evidence="8 9" key="1">
    <citation type="journal article" date="2023" name="Plants (Basel)">
        <title>Bridging the Gap: Combining Genomics and Transcriptomics Approaches to Understand Stylosanthes scabra, an Orphan Legume from the Brazilian Caatinga.</title>
        <authorList>
            <person name="Ferreira-Neto J.R.C."/>
            <person name="da Silva M.D."/>
            <person name="Binneck E."/>
            <person name="de Melo N.F."/>
            <person name="da Silva R.H."/>
            <person name="de Melo A.L.T.M."/>
            <person name="Pandolfi V."/>
            <person name="Bustamante F.O."/>
            <person name="Brasileiro-Vidal A.C."/>
            <person name="Benko-Iseppon A.M."/>
        </authorList>
    </citation>
    <scope>NUCLEOTIDE SEQUENCE [LARGE SCALE GENOMIC DNA]</scope>
    <source>
        <tissue evidence="8">Leaves</tissue>
    </source>
</reference>
<feature type="domain" description="TF-B3" evidence="7">
    <location>
        <begin position="288"/>
        <end position="327"/>
    </location>
</feature>
<dbReference type="PANTHER" id="PTHR31920">
    <property type="entry name" value="B3 DOMAIN-CONTAINING"/>
    <property type="match status" value="1"/>
</dbReference>
<gene>
    <name evidence="8" type="ORF">PIB30_044018</name>
</gene>
<evidence type="ECO:0000256" key="2">
    <source>
        <dbReference type="ARBA" id="ARBA00023015"/>
    </source>
</evidence>
<dbReference type="InterPro" id="IPR050655">
    <property type="entry name" value="Plant_B3_domain"/>
</dbReference>
<protein>
    <recommendedName>
        <fullName evidence="7">TF-B3 domain-containing protein</fullName>
    </recommendedName>
</protein>
<dbReference type="Pfam" id="PF02362">
    <property type="entry name" value="B3"/>
    <property type="match status" value="2"/>
</dbReference>
<organism evidence="8 9">
    <name type="scientific">Stylosanthes scabra</name>
    <dbReference type="NCBI Taxonomy" id="79078"/>
    <lineage>
        <taxon>Eukaryota</taxon>
        <taxon>Viridiplantae</taxon>
        <taxon>Streptophyta</taxon>
        <taxon>Embryophyta</taxon>
        <taxon>Tracheophyta</taxon>
        <taxon>Spermatophyta</taxon>
        <taxon>Magnoliopsida</taxon>
        <taxon>eudicotyledons</taxon>
        <taxon>Gunneridae</taxon>
        <taxon>Pentapetalae</taxon>
        <taxon>rosids</taxon>
        <taxon>fabids</taxon>
        <taxon>Fabales</taxon>
        <taxon>Fabaceae</taxon>
        <taxon>Papilionoideae</taxon>
        <taxon>50 kb inversion clade</taxon>
        <taxon>dalbergioids sensu lato</taxon>
        <taxon>Dalbergieae</taxon>
        <taxon>Pterocarpus clade</taxon>
        <taxon>Stylosanthes</taxon>
    </lineage>
</organism>
<dbReference type="CDD" id="cd10017">
    <property type="entry name" value="B3_DNA"/>
    <property type="match status" value="2"/>
</dbReference>
<name>A0ABU6YEJ7_9FABA</name>
<dbReference type="PANTHER" id="PTHR31920:SF108">
    <property type="entry name" value="B3 DOMAIN-CONTAINING TRANSCRIPTION FACTOR VRN1-LIKE"/>
    <property type="match status" value="1"/>
</dbReference>
<evidence type="ECO:0000259" key="7">
    <source>
        <dbReference type="PROSITE" id="PS50863"/>
    </source>
</evidence>
<feature type="region of interest" description="Disordered" evidence="6">
    <location>
        <begin position="132"/>
        <end position="220"/>
    </location>
</feature>
<dbReference type="SMART" id="SM01019">
    <property type="entry name" value="B3"/>
    <property type="match status" value="2"/>
</dbReference>
<proteinExistence type="predicted"/>
<comment type="caution">
    <text evidence="8">The sequence shown here is derived from an EMBL/GenBank/DDBJ whole genome shotgun (WGS) entry which is preliminary data.</text>
</comment>
<dbReference type="SUPFAM" id="SSF101936">
    <property type="entry name" value="DNA-binding pseudobarrel domain"/>
    <property type="match status" value="2"/>
</dbReference>
<dbReference type="Proteomes" id="UP001341840">
    <property type="component" value="Unassembled WGS sequence"/>
</dbReference>
<evidence type="ECO:0000256" key="5">
    <source>
        <dbReference type="ARBA" id="ARBA00023242"/>
    </source>
</evidence>
<keyword evidence="9" id="KW-1185">Reference proteome</keyword>
<evidence type="ECO:0000256" key="1">
    <source>
        <dbReference type="ARBA" id="ARBA00004123"/>
    </source>
</evidence>